<comment type="subcellular location">
    <subcellularLocation>
        <location evidence="1">Cell membrane</location>
        <topology evidence="1">Multi-pass membrane protein</topology>
    </subcellularLocation>
</comment>
<evidence type="ECO:0000256" key="5">
    <source>
        <dbReference type="ARBA" id="ARBA00022692"/>
    </source>
</evidence>
<protein>
    <recommendedName>
        <fullName evidence="2">cyclic-guanylate-specific phosphodiesterase</fullName>
        <ecNumber evidence="2">3.1.4.52</ecNumber>
    </recommendedName>
</protein>
<proteinExistence type="predicted"/>
<organism evidence="12 13">
    <name type="scientific">Alcaligenes xylosoxydans xylosoxydans</name>
    <name type="common">Achromobacter xylosoxidans</name>
    <dbReference type="NCBI Taxonomy" id="85698"/>
    <lineage>
        <taxon>Bacteria</taxon>
        <taxon>Pseudomonadati</taxon>
        <taxon>Pseudomonadota</taxon>
        <taxon>Betaproteobacteria</taxon>
        <taxon>Burkholderiales</taxon>
        <taxon>Alcaligenaceae</taxon>
        <taxon>Achromobacter</taxon>
    </lineage>
</organism>
<evidence type="ECO:0000256" key="4">
    <source>
        <dbReference type="ARBA" id="ARBA00022636"/>
    </source>
</evidence>
<dbReference type="Proteomes" id="UP000285324">
    <property type="component" value="Unassembled WGS sequence"/>
</dbReference>
<dbReference type="Pfam" id="PF12792">
    <property type="entry name" value="CSS-motif"/>
    <property type="match status" value="1"/>
</dbReference>
<evidence type="ECO:0000313" key="13">
    <source>
        <dbReference type="Proteomes" id="UP000285324"/>
    </source>
</evidence>
<evidence type="ECO:0000256" key="1">
    <source>
        <dbReference type="ARBA" id="ARBA00004651"/>
    </source>
</evidence>
<keyword evidence="6" id="KW-0378">Hydrolase</keyword>
<keyword evidence="5 10" id="KW-0812">Transmembrane</keyword>
<reference evidence="12 13" key="1">
    <citation type="submission" date="2018-08" db="EMBL/GenBank/DDBJ databases">
        <title>Achromobacter xylosoxidans Genome sequencing and assembly.</title>
        <authorList>
            <person name="Wang R."/>
            <person name="Rensing C."/>
            <person name="Li Y."/>
        </authorList>
    </citation>
    <scope>NUCLEOTIDE SEQUENCE [LARGE SCALE GENOMIC DNA]</scope>
    <source>
        <strain evidence="12 13">GD003A</strain>
    </source>
</reference>
<dbReference type="GO" id="GO:0005886">
    <property type="term" value="C:plasma membrane"/>
    <property type="evidence" value="ECO:0007669"/>
    <property type="project" value="UniProtKB-SubCell"/>
</dbReference>
<dbReference type="InterPro" id="IPR001633">
    <property type="entry name" value="EAL_dom"/>
</dbReference>
<dbReference type="OrthoDB" id="9813903at2"/>
<evidence type="ECO:0000256" key="8">
    <source>
        <dbReference type="ARBA" id="ARBA00023136"/>
    </source>
</evidence>
<dbReference type="EC" id="3.1.4.52" evidence="2"/>
<keyword evidence="3" id="KW-1003">Cell membrane</keyword>
<dbReference type="EMBL" id="QVXO01000004">
    <property type="protein sequence ID" value="RPJ93026.1"/>
    <property type="molecule type" value="Genomic_DNA"/>
</dbReference>
<evidence type="ECO:0000256" key="6">
    <source>
        <dbReference type="ARBA" id="ARBA00022801"/>
    </source>
</evidence>
<comment type="caution">
    <text evidence="12">The sequence shown here is derived from an EMBL/GenBank/DDBJ whole genome shotgun (WGS) entry which is preliminary data.</text>
</comment>
<evidence type="ECO:0000256" key="3">
    <source>
        <dbReference type="ARBA" id="ARBA00022475"/>
    </source>
</evidence>
<sequence length="528" mass="58167">MPRKLVIGIAIALAAAAALLPIGFALHMSWSRAVAGEQRYLDDQAQRILRDTQDLLDQTVATLRDLDELAFEPCSPQHIRHMRALALRDRAVDDLAYVAGGIVQCTTWGVPSYEEPLIPAQVELTNGGRLLLDAVPVLSPGIRMVAVRHGDYSALFEPGRFTEKALTDGAQLAVVLPGVGMLGTRNDPDLVLVSQALNGGKLDIDEAYLSAVARNADLAVVLLEPQTEALDMLPRERLFWLPMGTLVAAAMIALVVWLSRRRLSIAGELAAGIRRREFVVHYQPIIDLRTGRCIGAEALVRWIRRGGKTLRPDLFISIAEDNGLMARITEEVFRLVIRDMEELLGEDRGAHISVNLSASDLKDGGALRVLQRMLEGTVIDPRQIWLEATERGFMDVDKACSVIEQARAQGHAVAIDDFGTGYSSLSYLQRLPLDSLKIDKSFVDTIGTDSATHKVTDHIIDMAKSLNLLTVAEGIERQEQEDHLKAREVDFGQGWLYGKPMPAPEFIAYYKKNVASTPPPSRLPDARR</sequence>
<evidence type="ECO:0000313" key="12">
    <source>
        <dbReference type="EMBL" id="RPJ93026.1"/>
    </source>
</evidence>
<accession>A0A424WIA2</accession>
<dbReference type="Gene3D" id="3.20.20.450">
    <property type="entry name" value="EAL domain"/>
    <property type="match status" value="1"/>
</dbReference>
<gene>
    <name evidence="12" type="ORF">DY367_03695</name>
</gene>
<keyword evidence="8 10" id="KW-0472">Membrane</keyword>
<comment type="catalytic activity">
    <reaction evidence="9">
        <text>3',3'-c-di-GMP + H2O = 5'-phosphoguanylyl(3'-&gt;5')guanosine + H(+)</text>
        <dbReference type="Rhea" id="RHEA:24902"/>
        <dbReference type="ChEBI" id="CHEBI:15377"/>
        <dbReference type="ChEBI" id="CHEBI:15378"/>
        <dbReference type="ChEBI" id="CHEBI:58754"/>
        <dbReference type="ChEBI" id="CHEBI:58805"/>
        <dbReference type="EC" id="3.1.4.52"/>
    </reaction>
</comment>
<feature type="transmembrane region" description="Helical" evidence="10">
    <location>
        <begin position="238"/>
        <end position="258"/>
    </location>
</feature>
<dbReference type="PROSITE" id="PS50883">
    <property type="entry name" value="EAL"/>
    <property type="match status" value="1"/>
</dbReference>
<dbReference type="PANTHER" id="PTHR33121">
    <property type="entry name" value="CYCLIC DI-GMP PHOSPHODIESTERASE PDEF"/>
    <property type="match status" value="1"/>
</dbReference>
<name>A0A424WIA2_ALCXX</name>
<dbReference type="PANTHER" id="PTHR33121:SF79">
    <property type="entry name" value="CYCLIC DI-GMP PHOSPHODIESTERASE PDED-RELATED"/>
    <property type="match status" value="1"/>
</dbReference>
<dbReference type="SMART" id="SM00052">
    <property type="entry name" value="EAL"/>
    <property type="match status" value="1"/>
</dbReference>
<dbReference type="SUPFAM" id="SSF141868">
    <property type="entry name" value="EAL domain-like"/>
    <property type="match status" value="1"/>
</dbReference>
<dbReference type="InterPro" id="IPR024744">
    <property type="entry name" value="CSS-motif_dom"/>
</dbReference>
<keyword evidence="7 10" id="KW-1133">Transmembrane helix</keyword>
<feature type="domain" description="EAL" evidence="11">
    <location>
        <begin position="262"/>
        <end position="514"/>
    </location>
</feature>
<dbReference type="InterPro" id="IPR035919">
    <property type="entry name" value="EAL_sf"/>
</dbReference>
<evidence type="ECO:0000256" key="9">
    <source>
        <dbReference type="ARBA" id="ARBA00034290"/>
    </source>
</evidence>
<evidence type="ECO:0000256" key="7">
    <source>
        <dbReference type="ARBA" id="ARBA00022989"/>
    </source>
</evidence>
<dbReference type="Pfam" id="PF00563">
    <property type="entry name" value="EAL"/>
    <property type="match status" value="1"/>
</dbReference>
<dbReference type="CDD" id="cd01948">
    <property type="entry name" value="EAL"/>
    <property type="match status" value="1"/>
</dbReference>
<dbReference type="RefSeq" id="WP_118931706.1">
    <property type="nucleotide sequence ID" value="NZ_CP061008.1"/>
</dbReference>
<dbReference type="InterPro" id="IPR050706">
    <property type="entry name" value="Cyclic-di-GMP_PDE-like"/>
</dbReference>
<evidence type="ECO:0000256" key="10">
    <source>
        <dbReference type="SAM" id="Phobius"/>
    </source>
</evidence>
<dbReference type="GO" id="GO:0071111">
    <property type="term" value="F:cyclic-guanylate-specific phosphodiesterase activity"/>
    <property type="evidence" value="ECO:0007669"/>
    <property type="project" value="UniProtKB-EC"/>
</dbReference>
<evidence type="ECO:0000256" key="2">
    <source>
        <dbReference type="ARBA" id="ARBA00012282"/>
    </source>
</evidence>
<keyword evidence="4" id="KW-0973">c-di-GMP</keyword>
<dbReference type="AlphaFoldDB" id="A0A424WIA2"/>
<evidence type="ECO:0000259" key="11">
    <source>
        <dbReference type="PROSITE" id="PS50883"/>
    </source>
</evidence>